<evidence type="ECO:0000259" key="1">
    <source>
        <dbReference type="Pfam" id="PF00149"/>
    </source>
</evidence>
<dbReference type="Pfam" id="PF00149">
    <property type="entry name" value="Metallophos"/>
    <property type="match status" value="1"/>
</dbReference>
<dbReference type="Gene3D" id="3.60.21.10">
    <property type="match status" value="1"/>
</dbReference>
<reference evidence="2 3" key="1">
    <citation type="submission" date="2018-10" db="EMBL/GenBank/DDBJ databases">
        <title>Genomic Encyclopedia of Archaeal and Bacterial Type Strains, Phase II (KMG-II): from individual species to whole genera.</title>
        <authorList>
            <person name="Goeker M."/>
        </authorList>
    </citation>
    <scope>NUCLEOTIDE SEQUENCE [LARGE SCALE GENOMIC DNA]</scope>
    <source>
        <strain evidence="2 3">DSM 18602</strain>
    </source>
</reference>
<gene>
    <name evidence="2" type="ORF">BDD43_0280</name>
</gene>
<name>A0A495IVZ4_9SPHI</name>
<comment type="caution">
    <text evidence="2">The sequence shown here is derived from an EMBL/GenBank/DDBJ whole genome shotgun (WGS) entry which is preliminary data.</text>
</comment>
<feature type="domain" description="Calcineurin-like phosphoesterase" evidence="1">
    <location>
        <begin position="61"/>
        <end position="257"/>
    </location>
</feature>
<evidence type="ECO:0000313" key="2">
    <source>
        <dbReference type="EMBL" id="RKR80184.1"/>
    </source>
</evidence>
<dbReference type="AlphaFoldDB" id="A0A495IVZ4"/>
<dbReference type="InterPro" id="IPR004843">
    <property type="entry name" value="Calcineurin-like_PHP"/>
</dbReference>
<protein>
    <recommendedName>
        <fullName evidence="1">Calcineurin-like phosphoesterase domain-containing protein</fullName>
    </recommendedName>
</protein>
<sequence length="363" mass="41889">MMRRFLKNILSKPIGKLADKYDSRPDQKRVFAALTELNQNIKTNPGKKGPVIEFDEQQQFIIFSDQHKGTKNGSDIFAFAEQNYIAALDHYNKNNFTYINLGDGEELWENTIARVKRKNKTSFTNERLFADRDAFIKIFGNHDLYWDNDPLAPLFIERIYGRKLPIYEGVILQCKIDGKPLDIFLTHGHQGDLQSDGNWFSKWFIATIWGPLQMYLQLNLNTPSVDDHLKTLHNTMMFNWSALQTNALLITGHTHQPVFESLTHLERMYRKMDIAKADNDTATLKLIEQQIDKHVVKGSALPSFKGYKPTYFNSGCCCFNDGDITGIEIEQGFIRLVKWKYDSQQSVRVVLEEIALRELVAAI</sequence>
<organism evidence="2 3">
    <name type="scientific">Mucilaginibacter gracilis</name>
    <dbReference type="NCBI Taxonomy" id="423350"/>
    <lineage>
        <taxon>Bacteria</taxon>
        <taxon>Pseudomonadati</taxon>
        <taxon>Bacteroidota</taxon>
        <taxon>Sphingobacteriia</taxon>
        <taxon>Sphingobacteriales</taxon>
        <taxon>Sphingobacteriaceae</taxon>
        <taxon>Mucilaginibacter</taxon>
    </lineage>
</organism>
<dbReference type="OrthoDB" id="9773199at2"/>
<proteinExistence type="predicted"/>
<dbReference type="InterPro" id="IPR029052">
    <property type="entry name" value="Metallo-depent_PP-like"/>
</dbReference>
<accession>A0A495IVZ4</accession>
<dbReference type="Proteomes" id="UP000268007">
    <property type="component" value="Unassembled WGS sequence"/>
</dbReference>
<dbReference type="SUPFAM" id="SSF56300">
    <property type="entry name" value="Metallo-dependent phosphatases"/>
    <property type="match status" value="1"/>
</dbReference>
<keyword evidence="3" id="KW-1185">Reference proteome</keyword>
<dbReference type="GO" id="GO:0016787">
    <property type="term" value="F:hydrolase activity"/>
    <property type="evidence" value="ECO:0007669"/>
    <property type="project" value="InterPro"/>
</dbReference>
<dbReference type="EMBL" id="RBKU01000001">
    <property type="protein sequence ID" value="RKR80184.1"/>
    <property type="molecule type" value="Genomic_DNA"/>
</dbReference>
<evidence type="ECO:0000313" key="3">
    <source>
        <dbReference type="Proteomes" id="UP000268007"/>
    </source>
</evidence>